<accession>A0A3S8U9J6</accession>
<keyword evidence="3" id="KW-1185">Reference proteome</keyword>
<name>A0A3S8U9J6_9RHOB</name>
<evidence type="ECO:0000313" key="2">
    <source>
        <dbReference type="EMBL" id="AZL60240.1"/>
    </source>
</evidence>
<feature type="transmembrane region" description="Helical" evidence="1">
    <location>
        <begin position="59"/>
        <end position="85"/>
    </location>
</feature>
<evidence type="ECO:0000313" key="3">
    <source>
        <dbReference type="Proteomes" id="UP000282002"/>
    </source>
</evidence>
<organism evidence="2 3">
    <name type="scientific">Tabrizicola piscis</name>
    <dbReference type="NCBI Taxonomy" id="2494374"/>
    <lineage>
        <taxon>Bacteria</taxon>
        <taxon>Pseudomonadati</taxon>
        <taxon>Pseudomonadota</taxon>
        <taxon>Alphaproteobacteria</taxon>
        <taxon>Rhodobacterales</taxon>
        <taxon>Paracoccaceae</taxon>
        <taxon>Tabrizicola</taxon>
    </lineage>
</organism>
<keyword evidence="1" id="KW-1133">Transmembrane helix</keyword>
<dbReference type="OrthoDB" id="7877214at2"/>
<dbReference type="Proteomes" id="UP000282002">
    <property type="component" value="Chromosome"/>
</dbReference>
<keyword evidence="1" id="KW-0812">Transmembrane</keyword>
<protein>
    <submittedName>
        <fullName evidence="2">Dihydroorotate dehydrogenase</fullName>
    </submittedName>
</protein>
<dbReference type="EMBL" id="CP034328">
    <property type="protein sequence ID" value="AZL60240.1"/>
    <property type="molecule type" value="Genomic_DNA"/>
</dbReference>
<dbReference type="RefSeq" id="WP_125326432.1">
    <property type="nucleotide sequence ID" value="NZ_CP034328.1"/>
</dbReference>
<dbReference type="AlphaFoldDB" id="A0A3S8U9J6"/>
<proteinExistence type="predicted"/>
<dbReference type="KEGG" id="taw:EI545_16265"/>
<gene>
    <name evidence="2" type="ORF">EI545_16265</name>
</gene>
<keyword evidence="1" id="KW-0472">Membrane</keyword>
<sequence length="120" mass="11946">MQDKDLEALLAQAAKQPPQPSAGLMDRVLADALALQPAGLTVGHPPARAPQPLGVLARLAALFGGAPVLAGVCSAAVAGVALGYLNPESMDMLTGGLAGDVTGAETIDLFPSTDFLATEG</sequence>
<reference evidence="2 3" key="1">
    <citation type="submission" date="2018-12" db="EMBL/GenBank/DDBJ databases">
        <title>Complete genome sequencing of Tabrizicola sp. K13M18.</title>
        <authorList>
            <person name="Bae J.-W."/>
        </authorList>
    </citation>
    <scope>NUCLEOTIDE SEQUENCE [LARGE SCALE GENOMIC DNA]</scope>
    <source>
        <strain evidence="2 3">K13M18</strain>
    </source>
</reference>
<evidence type="ECO:0000256" key="1">
    <source>
        <dbReference type="SAM" id="Phobius"/>
    </source>
</evidence>